<dbReference type="PANTHER" id="PTHR38118:SF2">
    <property type="entry name" value="CDP-ALCOHOL PHOSPHATIDYLTRANSFERASE PROTEIN"/>
    <property type="match status" value="1"/>
</dbReference>
<keyword evidence="2" id="KW-0732">Signal</keyword>
<evidence type="ECO:0000259" key="3">
    <source>
        <dbReference type="Pfam" id="PF24808"/>
    </source>
</evidence>
<sequence length="185" mass="19582">MKVSVAAASLGLLATFATMGGVVESLDPAKVRSSDKTQWCILQRSTCYNVCVDKGERTRDNTCNAGTLAWTCLCTNNVVPNTTEYTQTIPYFTCQYDLTSCTNDCKGLESCVNNCRKQYVCGATDPPKGNGTETNTTTTPSSTNTPNKLPNATLDDAATGLRALESIGYALVASSVIAFAAIAGF</sequence>
<evidence type="ECO:0000256" key="2">
    <source>
        <dbReference type="SAM" id="SignalP"/>
    </source>
</evidence>
<gene>
    <name evidence="4" type="ORF">THASP1DRAFT_29267</name>
</gene>
<feature type="chain" id="PRO_5020192390" description="DUF7707 domain-containing protein" evidence="2">
    <location>
        <begin position="26"/>
        <end position="185"/>
    </location>
</feature>
<name>A0A4P9XS62_9FUNG</name>
<dbReference type="EMBL" id="KZ992556">
    <property type="protein sequence ID" value="RKP08945.1"/>
    <property type="molecule type" value="Genomic_DNA"/>
</dbReference>
<proteinExistence type="predicted"/>
<feature type="domain" description="DUF7707" evidence="3">
    <location>
        <begin position="25"/>
        <end position="126"/>
    </location>
</feature>
<keyword evidence="5" id="KW-1185">Reference proteome</keyword>
<reference evidence="5" key="1">
    <citation type="journal article" date="2018" name="Nat. Microbiol.">
        <title>Leveraging single-cell genomics to expand the fungal tree of life.</title>
        <authorList>
            <person name="Ahrendt S.R."/>
            <person name="Quandt C.A."/>
            <person name="Ciobanu D."/>
            <person name="Clum A."/>
            <person name="Salamov A."/>
            <person name="Andreopoulos B."/>
            <person name="Cheng J.F."/>
            <person name="Woyke T."/>
            <person name="Pelin A."/>
            <person name="Henrissat B."/>
            <person name="Reynolds N.K."/>
            <person name="Benny G.L."/>
            <person name="Smith M.E."/>
            <person name="James T.Y."/>
            <person name="Grigoriev I.V."/>
        </authorList>
    </citation>
    <scope>NUCLEOTIDE SEQUENCE [LARGE SCALE GENOMIC DNA]</scope>
    <source>
        <strain evidence="5">RSA 1356</strain>
    </source>
</reference>
<organism evidence="4 5">
    <name type="scientific">Thamnocephalis sphaerospora</name>
    <dbReference type="NCBI Taxonomy" id="78915"/>
    <lineage>
        <taxon>Eukaryota</taxon>
        <taxon>Fungi</taxon>
        <taxon>Fungi incertae sedis</taxon>
        <taxon>Zoopagomycota</taxon>
        <taxon>Zoopagomycotina</taxon>
        <taxon>Zoopagomycetes</taxon>
        <taxon>Zoopagales</taxon>
        <taxon>Sigmoideomycetaceae</taxon>
        <taxon>Thamnocephalis</taxon>
    </lineage>
</organism>
<evidence type="ECO:0000256" key="1">
    <source>
        <dbReference type="SAM" id="MobiDB-lite"/>
    </source>
</evidence>
<dbReference type="OrthoDB" id="2439692at2759"/>
<evidence type="ECO:0000313" key="4">
    <source>
        <dbReference type="EMBL" id="RKP08945.1"/>
    </source>
</evidence>
<dbReference type="AlphaFoldDB" id="A0A4P9XS62"/>
<dbReference type="InterPro" id="IPR056124">
    <property type="entry name" value="DUF7707"/>
</dbReference>
<evidence type="ECO:0000313" key="5">
    <source>
        <dbReference type="Proteomes" id="UP000271241"/>
    </source>
</evidence>
<dbReference type="Pfam" id="PF24808">
    <property type="entry name" value="DUF7707"/>
    <property type="match status" value="1"/>
</dbReference>
<feature type="region of interest" description="Disordered" evidence="1">
    <location>
        <begin position="129"/>
        <end position="150"/>
    </location>
</feature>
<dbReference type="PANTHER" id="PTHR38118">
    <property type="entry name" value="ANCHORED CELL WALL PROTEIN 11-RELATED"/>
    <property type="match status" value="1"/>
</dbReference>
<dbReference type="Proteomes" id="UP000271241">
    <property type="component" value="Unassembled WGS sequence"/>
</dbReference>
<protein>
    <recommendedName>
        <fullName evidence="3">DUF7707 domain-containing protein</fullName>
    </recommendedName>
</protein>
<feature type="signal peptide" evidence="2">
    <location>
        <begin position="1"/>
        <end position="25"/>
    </location>
</feature>
<accession>A0A4P9XS62</accession>